<name>A0A9N8HU23_9STRA</name>
<keyword evidence="3" id="KW-1185">Reference proteome</keyword>
<dbReference type="InterPro" id="IPR029063">
    <property type="entry name" value="SAM-dependent_MTases_sf"/>
</dbReference>
<sequence length="319" mass="35111">MSDAMQTSTSPTNNNTGGTAAAAATTTTGATNNNNNQQCSADAMSRLVFGKNDALFGAIEKQQGGKPFGSFLDAGTGLHSLRWMATLTPERGHAHPMTTYTAITADETMRRNVQEEANALGIGNKGNVIIGNWFHPHTPLALEQQKYDTILADYLIGAMDGFSPYQQDCMLPKLAALLKPGGRLYVVGLEPIPDSVEGDANVICKVRRIRDACILLAGHRCYREYPVDWIHRQFNTTSTQMKLLRTSKFPILYRHATIVKQINVARSKFRFFPTPEVAEAMKKVLDDLEVESLEATKRSPNGRLQLGFDYVVSAEKRAS</sequence>
<dbReference type="CDD" id="cd02440">
    <property type="entry name" value="AdoMet_MTases"/>
    <property type="match status" value="1"/>
</dbReference>
<evidence type="ECO:0000313" key="2">
    <source>
        <dbReference type="EMBL" id="CAB9527348.1"/>
    </source>
</evidence>
<dbReference type="OrthoDB" id="429136at2759"/>
<dbReference type="EMBL" id="CAICTM010001980">
    <property type="protein sequence ID" value="CAB9527348.1"/>
    <property type="molecule type" value="Genomic_DNA"/>
</dbReference>
<gene>
    <name evidence="2" type="ORF">SEMRO_1982_G309180.1</name>
</gene>
<dbReference type="Proteomes" id="UP001153069">
    <property type="component" value="Unassembled WGS sequence"/>
</dbReference>
<evidence type="ECO:0000313" key="3">
    <source>
        <dbReference type="Proteomes" id="UP001153069"/>
    </source>
</evidence>
<proteinExistence type="predicted"/>
<reference evidence="2" key="1">
    <citation type="submission" date="2020-06" db="EMBL/GenBank/DDBJ databases">
        <authorList>
            <consortium name="Plant Systems Biology data submission"/>
        </authorList>
    </citation>
    <scope>NUCLEOTIDE SEQUENCE</scope>
    <source>
        <strain evidence="2">D6</strain>
    </source>
</reference>
<dbReference type="SUPFAM" id="SSF53335">
    <property type="entry name" value="S-adenosyl-L-methionine-dependent methyltransferases"/>
    <property type="match status" value="1"/>
</dbReference>
<evidence type="ECO:0000256" key="1">
    <source>
        <dbReference type="SAM" id="MobiDB-lite"/>
    </source>
</evidence>
<protein>
    <submittedName>
        <fullName evidence="2">Uncharacterized protein</fullName>
    </submittedName>
</protein>
<comment type="caution">
    <text evidence="2">The sequence shown here is derived from an EMBL/GenBank/DDBJ whole genome shotgun (WGS) entry which is preliminary data.</text>
</comment>
<feature type="region of interest" description="Disordered" evidence="1">
    <location>
        <begin position="1"/>
        <end position="20"/>
    </location>
</feature>
<organism evidence="2 3">
    <name type="scientific">Seminavis robusta</name>
    <dbReference type="NCBI Taxonomy" id="568900"/>
    <lineage>
        <taxon>Eukaryota</taxon>
        <taxon>Sar</taxon>
        <taxon>Stramenopiles</taxon>
        <taxon>Ochrophyta</taxon>
        <taxon>Bacillariophyta</taxon>
        <taxon>Bacillariophyceae</taxon>
        <taxon>Bacillariophycidae</taxon>
        <taxon>Naviculales</taxon>
        <taxon>Naviculaceae</taxon>
        <taxon>Seminavis</taxon>
    </lineage>
</organism>
<dbReference type="Gene3D" id="3.40.50.150">
    <property type="entry name" value="Vaccinia Virus protein VP39"/>
    <property type="match status" value="1"/>
</dbReference>
<accession>A0A9N8HU23</accession>
<feature type="compositionally biased region" description="Polar residues" evidence="1">
    <location>
        <begin position="1"/>
        <end position="11"/>
    </location>
</feature>
<dbReference type="AlphaFoldDB" id="A0A9N8HU23"/>